<protein>
    <submittedName>
        <fullName evidence="9">Carbohydrate ABC transporter permease</fullName>
    </submittedName>
</protein>
<dbReference type="PROSITE" id="PS50928">
    <property type="entry name" value="ABC_TM1"/>
    <property type="match status" value="1"/>
</dbReference>
<evidence type="ECO:0000256" key="4">
    <source>
        <dbReference type="ARBA" id="ARBA00022692"/>
    </source>
</evidence>
<feature type="transmembrane region" description="Helical" evidence="7">
    <location>
        <begin position="106"/>
        <end position="130"/>
    </location>
</feature>
<evidence type="ECO:0000313" key="12">
    <source>
        <dbReference type="EMBL" id="TXJ51351.1"/>
    </source>
</evidence>
<evidence type="ECO:0000256" key="6">
    <source>
        <dbReference type="ARBA" id="ARBA00023136"/>
    </source>
</evidence>
<evidence type="ECO:0000256" key="5">
    <source>
        <dbReference type="ARBA" id="ARBA00022989"/>
    </source>
</evidence>
<proteinExistence type="inferred from homology"/>
<evidence type="ECO:0000313" key="11">
    <source>
        <dbReference type="EMBL" id="TXJ44815.1"/>
    </source>
</evidence>
<evidence type="ECO:0000313" key="13">
    <source>
        <dbReference type="EMBL" id="TXJ58713.1"/>
    </source>
</evidence>
<dbReference type="PANTHER" id="PTHR43744:SF12">
    <property type="entry name" value="ABC TRANSPORTER PERMEASE PROTEIN MG189-RELATED"/>
    <property type="match status" value="1"/>
</dbReference>
<dbReference type="Proteomes" id="UP000324574">
    <property type="component" value="Unassembled WGS sequence"/>
</dbReference>
<dbReference type="Gene3D" id="1.10.3720.10">
    <property type="entry name" value="MetI-like"/>
    <property type="match status" value="1"/>
</dbReference>
<evidence type="ECO:0000256" key="7">
    <source>
        <dbReference type="RuleBase" id="RU363032"/>
    </source>
</evidence>
<dbReference type="Proteomes" id="UP000324707">
    <property type="component" value="Unassembled WGS sequence"/>
</dbReference>
<dbReference type="EMBL" id="SAYJ01000007">
    <property type="protein sequence ID" value="TXJ58713.1"/>
    <property type="molecule type" value="Genomic_DNA"/>
</dbReference>
<feature type="transmembrane region" description="Helical" evidence="7">
    <location>
        <begin position="7"/>
        <end position="28"/>
    </location>
</feature>
<dbReference type="InterPro" id="IPR035906">
    <property type="entry name" value="MetI-like_sf"/>
</dbReference>
<evidence type="ECO:0000313" key="18">
    <source>
        <dbReference type="Proteomes" id="UP000325013"/>
    </source>
</evidence>
<dbReference type="EMBL" id="SAYB01000003">
    <property type="protein sequence ID" value="TXJ38285.1"/>
    <property type="molecule type" value="Genomic_DNA"/>
</dbReference>
<dbReference type="SUPFAM" id="SSF161098">
    <property type="entry name" value="MetI-like"/>
    <property type="match status" value="1"/>
</dbReference>
<evidence type="ECO:0000256" key="3">
    <source>
        <dbReference type="ARBA" id="ARBA00022475"/>
    </source>
</evidence>
<evidence type="ECO:0000256" key="1">
    <source>
        <dbReference type="ARBA" id="ARBA00004651"/>
    </source>
</evidence>
<evidence type="ECO:0000313" key="10">
    <source>
        <dbReference type="EMBL" id="TXJ38285.1"/>
    </source>
</evidence>
<evidence type="ECO:0000313" key="14">
    <source>
        <dbReference type="Proteomes" id="UP000322307"/>
    </source>
</evidence>
<evidence type="ECO:0000313" key="16">
    <source>
        <dbReference type="Proteomes" id="UP000324574"/>
    </source>
</evidence>
<dbReference type="Proteomes" id="UP000322814">
    <property type="component" value="Unassembled WGS sequence"/>
</dbReference>
<reference evidence="9" key="2">
    <citation type="submission" date="2019-01" db="EMBL/GenBank/DDBJ databases">
        <authorList>
            <person name="Thorell K."/>
        </authorList>
    </citation>
    <scope>NUCLEOTIDE SEQUENCE</scope>
    <source>
        <strain evidence="13">PC2777IV</strain>
        <strain evidence="11">PC3714II</strain>
        <strain evidence="12">PC3939II</strain>
        <strain evidence="10">PC4580III</strain>
        <strain evidence="9">PC5538III-lc</strain>
    </source>
</reference>
<keyword evidence="4 7" id="KW-0812">Transmembrane</keyword>
<dbReference type="GO" id="GO:0005886">
    <property type="term" value="C:plasma membrane"/>
    <property type="evidence" value="ECO:0007669"/>
    <property type="project" value="UniProtKB-SubCell"/>
</dbReference>
<dbReference type="GO" id="GO:0055085">
    <property type="term" value="P:transmembrane transport"/>
    <property type="evidence" value="ECO:0007669"/>
    <property type="project" value="InterPro"/>
</dbReference>
<feature type="transmembrane region" description="Helical" evidence="7">
    <location>
        <begin position="70"/>
        <end position="94"/>
    </location>
</feature>
<evidence type="ECO:0000313" key="9">
    <source>
        <dbReference type="EMBL" id="TXJ29943.1"/>
    </source>
</evidence>
<gene>
    <name evidence="13" type="ORF">EPJ67_00865</name>
    <name evidence="9" type="ORF">EPJ69_11950</name>
    <name evidence="11" type="ORF">EPJ70_06470</name>
    <name evidence="10" type="ORF">EPJ78_06210</name>
    <name evidence="12" type="ORF">EPJ84_05670</name>
</gene>
<dbReference type="InterPro" id="IPR000515">
    <property type="entry name" value="MetI-like"/>
</dbReference>
<evidence type="ECO:0000313" key="15">
    <source>
        <dbReference type="Proteomes" id="UP000322814"/>
    </source>
</evidence>
<dbReference type="EMBL" id="SAYG01000007">
    <property type="protein sequence ID" value="TXJ44815.1"/>
    <property type="molecule type" value="Genomic_DNA"/>
</dbReference>
<dbReference type="Pfam" id="PF00528">
    <property type="entry name" value="BPD_transp_1"/>
    <property type="match status" value="1"/>
</dbReference>
<dbReference type="EMBL" id="SAYE01000009">
    <property type="protein sequence ID" value="TXJ51351.1"/>
    <property type="molecule type" value="Genomic_DNA"/>
</dbReference>
<feature type="transmembrane region" description="Helical" evidence="7">
    <location>
        <begin position="181"/>
        <end position="206"/>
    </location>
</feature>
<reference evidence="14 15" key="1">
    <citation type="journal article" date="1992" name="Lakartidningen">
        <title>[Penicillin V and not amoxicillin is the first choice preparation in acute otitis].</title>
        <authorList>
            <person name="Kamme C."/>
            <person name="Lundgren K."/>
            <person name="Prellner K."/>
        </authorList>
    </citation>
    <scope>NUCLEOTIDE SEQUENCE [LARGE SCALE GENOMIC DNA]</scope>
    <source>
        <strain evidence="13 18">PC2777IV</strain>
        <strain evidence="11 16">PC3714II</strain>
        <strain evidence="12 14">PC3939II</strain>
        <strain evidence="10 15">PC4580III</strain>
        <strain evidence="9 17">PC5538III-lc</strain>
    </source>
</reference>
<dbReference type="AlphaFoldDB" id="A0A5C8DXH2"/>
<accession>A0A5C8DXH2</accession>
<evidence type="ECO:0000313" key="17">
    <source>
        <dbReference type="Proteomes" id="UP000324707"/>
    </source>
</evidence>
<keyword evidence="2 7" id="KW-0813">Transport</keyword>
<dbReference type="PANTHER" id="PTHR43744">
    <property type="entry name" value="ABC TRANSPORTER PERMEASE PROTEIN MG189-RELATED-RELATED"/>
    <property type="match status" value="1"/>
</dbReference>
<dbReference type="OrthoDB" id="9773467at2"/>
<evidence type="ECO:0000259" key="8">
    <source>
        <dbReference type="PROSITE" id="PS50928"/>
    </source>
</evidence>
<dbReference type="CDD" id="cd06261">
    <property type="entry name" value="TM_PBP2"/>
    <property type="match status" value="1"/>
</dbReference>
<organism evidence="9 17">
    <name type="scientific">Brachyspira aalborgi</name>
    <dbReference type="NCBI Taxonomy" id="29522"/>
    <lineage>
        <taxon>Bacteria</taxon>
        <taxon>Pseudomonadati</taxon>
        <taxon>Spirochaetota</taxon>
        <taxon>Spirochaetia</taxon>
        <taxon>Brachyspirales</taxon>
        <taxon>Brachyspiraceae</taxon>
        <taxon>Brachyspira</taxon>
    </lineage>
</organism>
<keyword evidence="3" id="KW-1003">Cell membrane</keyword>
<dbReference type="Proteomes" id="UP000322307">
    <property type="component" value="Unassembled WGS sequence"/>
</dbReference>
<name>A0A5C8DXH2_9SPIR</name>
<feature type="domain" description="ABC transmembrane type-1" evidence="8">
    <location>
        <begin position="71"/>
        <end position="260"/>
    </location>
</feature>
<dbReference type="EMBL" id="SAXX01000025">
    <property type="protein sequence ID" value="TXJ29943.1"/>
    <property type="molecule type" value="Genomic_DNA"/>
</dbReference>
<sequence length="274" mass="31845">MKIRNLPYIFVYAILIIYAIITLIPFLWTVLSSFKTYAEIVGREFTFLPKTWTLGNYKYLLGSEPLFLRWIFNSVFIGLSVTFLNVLFNTMCGYALARLSFRGKSILLYVIILILAVPNQILMIPSYVILYNLGWIDDYKAMIIPSMINATYIFMMRQFFINFPKDVEEAAAIDGLNRFQILFFMAFPIAKPAIATQSILIFMGSWNDFMKPLLYLSSKENFTLTVGLKYFQTQYYTYWNYVMAAAVISVIPILILYIILNKYFMDGMRIGGDK</sequence>
<comment type="subcellular location">
    <subcellularLocation>
        <location evidence="1 7">Cell membrane</location>
        <topology evidence="1 7">Multi-pass membrane protein</topology>
    </subcellularLocation>
</comment>
<keyword evidence="5 7" id="KW-1133">Transmembrane helix</keyword>
<dbReference type="RefSeq" id="WP_147526611.1">
    <property type="nucleotide sequence ID" value="NZ_SAXX01000025.1"/>
</dbReference>
<evidence type="ECO:0000256" key="2">
    <source>
        <dbReference type="ARBA" id="ARBA00022448"/>
    </source>
</evidence>
<comment type="caution">
    <text evidence="9">The sequence shown here is derived from an EMBL/GenBank/DDBJ whole genome shotgun (WGS) entry which is preliminary data.</text>
</comment>
<keyword evidence="6 7" id="KW-0472">Membrane</keyword>
<dbReference type="Proteomes" id="UP000325013">
    <property type="component" value="Unassembled WGS sequence"/>
</dbReference>
<comment type="similarity">
    <text evidence="7">Belongs to the binding-protein-dependent transport system permease family.</text>
</comment>
<feature type="transmembrane region" description="Helical" evidence="7">
    <location>
        <begin position="142"/>
        <end position="160"/>
    </location>
</feature>
<feature type="transmembrane region" description="Helical" evidence="7">
    <location>
        <begin position="238"/>
        <end position="260"/>
    </location>
</feature>